<evidence type="ECO:0000313" key="2">
    <source>
        <dbReference type="Proteomes" id="UP001595978"/>
    </source>
</evidence>
<comment type="caution">
    <text evidence="1">The sequence shown here is derived from an EMBL/GenBank/DDBJ whole genome shotgun (WGS) entry which is preliminary data.</text>
</comment>
<organism evidence="1 2">
    <name type="scientific">Ureibacillus suwonensis</name>
    <dbReference type="NCBI Taxonomy" id="313007"/>
    <lineage>
        <taxon>Bacteria</taxon>
        <taxon>Bacillati</taxon>
        <taxon>Bacillota</taxon>
        <taxon>Bacilli</taxon>
        <taxon>Bacillales</taxon>
        <taxon>Caryophanaceae</taxon>
        <taxon>Ureibacillus</taxon>
    </lineage>
</organism>
<sequence>MAKVLEMKFEAANGKNFTISINDPKPDLTPSDVSSAMETIMNQDVFHVNGSALVSIKQARMIDKTIENLF</sequence>
<reference evidence="2" key="1">
    <citation type="journal article" date="2019" name="Int. J. Syst. Evol. Microbiol.">
        <title>The Global Catalogue of Microorganisms (GCM) 10K type strain sequencing project: providing services to taxonomists for standard genome sequencing and annotation.</title>
        <authorList>
            <consortium name="The Broad Institute Genomics Platform"/>
            <consortium name="The Broad Institute Genome Sequencing Center for Infectious Disease"/>
            <person name="Wu L."/>
            <person name="Ma J."/>
        </authorList>
    </citation>
    <scope>NUCLEOTIDE SEQUENCE [LARGE SCALE GENOMIC DNA]</scope>
    <source>
        <strain evidence="2">CCUG 56331</strain>
    </source>
</reference>
<evidence type="ECO:0000313" key="1">
    <source>
        <dbReference type="EMBL" id="MFC5540386.1"/>
    </source>
</evidence>
<dbReference type="EMBL" id="JBHSNQ010000009">
    <property type="protein sequence ID" value="MFC5540386.1"/>
    <property type="molecule type" value="Genomic_DNA"/>
</dbReference>
<dbReference type="InterPro" id="IPR021321">
    <property type="entry name" value="DUF2922"/>
</dbReference>
<keyword evidence="2" id="KW-1185">Reference proteome</keyword>
<gene>
    <name evidence="1" type="ORF">ACFPOH_01070</name>
</gene>
<dbReference type="Pfam" id="PF11148">
    <property type="entry name" value="DUF2922"/>
    <property type="match status" value="1"/>
</dbReference>
<protein>
    <submittedName>
        <fullName evidence="1">DUF2922 domain-containing protein</fullName>
    </submittedName>
</protein>
<proteinExistence type="predicted"/>
<dbReference type="Proteomes" id="UP001595978">
    <property type="component" value="Unassembled WGS sequence"/>
</dbReference>
<dbReference type="RefSeq" id="WP_342469433.1">
    <property type="nucleotide sequence ID" value="NZ_JBHSNQ010000009.1"/>
</dbReference>
<name>A0ABW0R6N0_9BACL</name>
<accession>A0ABW0R6N0</accession>